<dbReference type="PRINTS" id="PR00092">
    <property type="entry name" value="TYROSINASE"/>
</dbReference>
<evidence type="ECO:0000256" key="7">
    <source>
        <dbReference type="PIRSR" id="PIRSR000290-1"/>
    </source>
</evidence>
<keyword evidence="2 7" id="KW-0479">Metal-binding</keyword>
<dbReference type="Gramene" id="Psat03G0373600-T1">
    <property type="protein sequence ID" value="KAI5428853.1"/>
    <property type="gene ID" value="KIW84_033736"/>
</dbReference>
<dbReference type="Pfam" id="PF12142">
    <property type="entry name" value="PPO1_DWL"/>
    <property type="match status" value="1"/>
</dbReference>
<feature type="binding site" evidence="7">
    <location>
        <position position="333"/>
    </location>
    <ligand>
        <name>Cu cation</name>
        <dbReference type="ChEBI" id="CHEBI:23378"/>
        <label>B</label>
    </ligand>
</feature>
<evidence type="ECO:0000256" key="9">
    <source>
        <dbReference type="PIRSR" id="PIRSR000290-3"/>
    </source>
</evidence>
<sequence>MVTCSKLLTPLFFALIILLFTTKFSNFFTVETFSSNQESNVLQQSFKPFLKRLNWRYAFIGFKNIEDPYSISPLLLPKSPETRKNRAIHLEANKCFPVVLPHDAITGDNCCPPLQSPFKFKDFKFKDYASSNSPLRVRKPCHLVDQEFIAKLEKGIALMKALPKDDPRSFYQQSKIHCAYCNGAYHQQHPFENLKIDVHDSWFFFPFHRWYLYFFERILGNLIGDPNFAMPFWSWDTIDGMQIPSYFTYHNSSLYHKLRHKNHMPPHIIDLLFFGNENFVSSQKQISFNIATMYKQMVLASTKEIFMGSPLRHGDESNPGIGSVELAPHNTVHTWVGAADTPNREDMGTFYTAARDPIFYPHHSNIDRMWAIWKKLGQGRRDYSDDEDWLDSTFFFYDENVNLVRVKVRDCLDTKKLGYVYQDVDLPWLNFQPSPTRMSKEQRKAKRAKVLSSKRRKHFPLVLDSIKSVIVKRPRKLRSKLEKENEEEVLVIEGIEFGSDQYIKFDVHVNDDEDELSEPDQTEFVGSFVSLHNGHKSRRISTRFKIGMSKVLENLEADEDDDVVVTLVPKAGKGEVIIGNIVIEFVPKY</sequence>
<comment type="caution">
    <text evidence="12">The sequence shown here is derived from an EMBL/GenBank/DDBJ whole genome shotgun (WGS) entry which is preliminary data.</text>
</comment>
<feature type="binding site" evidence="7">
    <location>
        <position position="363"/>
    </location>
    <ligand>
        <name>Cu cation</name>
        <dbReference type="ChEBI" id="CHEBI:23378"/>
        <label>B</label>
    </ligand>
</feature>
<dbReference type="OrthoDB" id="6132182at2759"/>
<feature type="binding site" evidence="7">
    <location>
        <position position="329"/>
    </location>
    <ligand>
        <name>Cu cation</name>
        <dbReference type="ChEBI" id="CHEBI:23378"/>
        <label>B</label>
    </ligand>
</feature>
<dbReference type="PANTHER" id="PTHR11474:SF76">
    <property type="entry name" value="SHKT DOMAIN-CONTAINING PROTEIN"/>
    <property type="match status" value="1"/>
</dbReference>
<evidence type="ECO:0000313" key="12">
    <source>
        <dbReference type="EMBL" id="KAI5428853.1"/>
    </source>
</evidence>
<dbReference type="SUPFAM" id="SSF48056">
    <property type="entry name" value="Di-copper centre-containing domain"/>
    <property type="match status" value="1"/>
</dbReference>
<evidence type="ECO:0000256" key="5">
    <source>
        <dbReference type="ARBA" id="ARBA00023008"/>
    </source>
</evidence>
<evidence type="ECO:0000256" key="6">
    <source>
        <dbReference type="ARBA" id="ARBA00023157"/>
    </source>
</evidence>
<reference evidence="12 13" key="1">
    <citation type="journal article" date="2022" name="Nat. Genet.">
        <title>Improved pea reference genome and pan-genome highlight genomic features and evolutionary characteristics.</title>
        <authorList>
            <person name="Yang T."/>
            <person name="Liu R."/>
            <person name="Luo Y."/>
            <person name="Hu S."/>
            <person name="Wang D."/>
            <person name="Wang C."/>
            <person name="Pandey M.K."/>
            <person name="Ge S."/>
            <person name="Xu Q."/>
            <person name="Li N."/>
            <person name="Li G."/>
            <person name="Huang Y."/>
            <person name="Saxena R.K."/>
            <person name="Ji Y."/>
            <person name="Li M."/>
            <person name="Yan X."/>
            <person name="He Y."/>
            <person name="Liu Y."/>
            <person name="Wang X."/>
            <person name="Xiang C."/>
            <person name="Varshney R.K."/>
            <person name="Ding H."/>
            <person name="Gao S."/>
            <person name="Zong X."/>
        </authorList>
    </citation>
    <scope>NUCLEOTIDE SEQUENCE [LARGE SCALE GENOMIC DNA]</scope>
    <source>
        <strain evidence="12 13">cv. Zhongwan 6</strain>
    </source>
</reference>
<organism evidence="12 13">
    <name type="scientific">Pisum sativum</name>
    <name type="common">Garden pea</name>
    <name type="synonym">Lathyrus oleraceus</name>
    <dbReference type="NCBI Taxonomy" id="3888"/>
    <lineage>
        <taxon>Eukaryota</taxon>
        <taxon>Viridiplantae</taxon>
        <taxon>Streptophyta</taxon>
        <taxon>Embryophyta</taxon>
        <taxon>Tracheophyta</taxon>
        <taxon>Spermatophyta</taxon>
        <taxon>Magnoliopsida</taxon>
        <taxon>eudicotyledons</taxon>
        <taxon>Gunneridae</taxon>
        <taxon>Pentapetalae</taxon>
        <taxon>rosids</taxon>
        <taxon>fabids</taxon>
        <taxon>Fabales</taxon>
        <taxon>Fabaceae</taxon>
        <taxon>Papilionoideae</taxon>
        <taxon>50 kb inversion clade</taxon>
        <taxon>NPAAA clade</taxon>
        <taxon>Hologalegina</taxon>
        <taxon>IRL clade</taxon>
        <taxon>Fabeae</taxon>
        <taxon>Lathyrus</taxon>
    </lineage>
</organism>
<dbReference type="Gene3D" id="1.10.1280.10">
    <property type="entry name" value="Di-copper center containing domain from catechol oxidase"/>
    <property type="match status" value="1"/>
</dbReference>
<feature type="disulfide bond" evidence="8">
    <location>
        <begin position="110"/>
        <end position="178"/>
    </location>
</feature>
<keyword evidence="5 7" id="KW-0186">Copper</keyword>
<evidence type="ECO:0000313" key="13">
    <source>
        <dbReference type="Proteomes" id="UP001058974"/>
    </source>
</evidence>
<dbReference type="PROSITE" id="PS00498">
    <property type="entry name" value="TYROSINASE_2"/>
    <property type="match status" value="1"/>
</dbReference>
<dbReference type="PROSITE" id="PS00210">
    <property type="entry name" value="HEMOCYANIN_2"/>
    <property type="match status" value="1"/>
</dbReference>
<dbReference type="PANTHER" id="PTHR11474">
    <property type="entry name" value="TYROSINASE FAMILY MEMBER"/>
    <property type="match status" value="1"/>
</dbReference>
<dbReference type="Pfam" id="PF00264">
    <property type="entry name" value="Tyrosinase"/>
    <property type="match status" value="1"/>
</dbReference>
<keyword evidence="13" id="KW-1185">Reference proteome</keyword>
<dbReference type="PIRSF" id="PIRSF000290">
    <property type="entry name" value="PPO_plant"/>
    <property type="match status" value="1"/>
</dbReference>
<evidence type="ECO:0000256" key="1">
    <source>
        <dbReference type="ARBA" id="ARBA00009928"/>
    </source>
</evidence>
<dbReference type="EMBL" id="JAMSHJ010000003">
    <property type="protein sequence ID" value="KAI5428853.1"/>
    <property type="molecule type" value="Genomic_DNA"/>
</dbReference>
<protein>
    <recommendedName>
        <fullName evidence="10 11">Tyrosinase copper-binding domain-containing protein</fullName>
    </recommendedName>
</protein>
<dbReference type="InterPro" id="IPR016213">
    <property type="entry name" value="Polyphenol_oxidase"/>
</dbReference>
<comment type="similarity">
    <text evidence="1">Belongs to the tyrosinase family.</text>
</comment>
<dbReference type="InterPro" id="IPR022740">
    <property type="entry name" value="Polyphenol_oxidase_C"/>
</dbReference>
<dbReference type="GO" id="GO:0046148">
    <property type="term" value="P:pigment biosynthetic process"/>
    <property type="evidence" value="ECO:0007669"/>
    <property type="project" value="InterPro"/>
</dbReference>
<dbReference type="InterPro" id="IPR013788">
    <property type="entry name" value="Hemocyanin/hexamerin"/>
</dbReference>
<dbReference type="InterPro" id="IPR022739">
    <property type="entry name" value="Polyphenol_oxidase_cen"/>
</dbReference>
<dbReference type="AlphaFoldDB" id="A0A9D4XYU4"/>
<keyword evidence="4" id="KW-0560">Oxidoreductase</keyword>
<feature type="binding site" evidence="7">
    <location>
        <position position="177"/>
    </location>
    <ligand>
        <name>Cu cation</name>
        <dbReference type="ChEBI" id="CHEBI:23378"/>
        <label>A</label>
    </ligand>
</feature>
<dbReference type="Pfam" id="PF12143">
    <property type="entry name" value="PPO1_KFDV"/>
    <property type="match status" value="1"/>
</dbReference>
<accession>A0A9D4XYU4</accession>
<evidence type="ECO:0000259" key="10">
    <source>
        <dbReference type="PROSITE" id="PS00497"/>
    </source>
</evidence>
<evidence type="ECO:0000256" key="2">
    <source>
        <dbReference type="ARBA" id="ARBA00022723"/>
    </source>
</evidence>
<evidence type="ECO:0000259" key="11">
    <source>
        <dbReference type="PROSITE" id="PS00498"/>
    </source>
</evidence>
<dbReference type="InterPro" id="IPR050316">
    <property type="entry name" value="Tyrosinase/Hemocyanin"/>
</dbReference>
<proteinExistence type="inferred from homology"/>
<dbReference type="Proteomes" id="UP001058974">
    <property type="component" value="Chromosome 3"/>
</dbReference>
<dbReference type="Gramene" id="PSAT_LOCUS12470_t1">
    <property type="protein sequence ID" value="CAL5192593.1"/>
    <property type="gene ID" value="PSAT_LOCUS12470"/>
</dbReference>
<dbReference type="PROSITE" id="PS00497">
    <property type="entry name" value="TYROSINASE_1"/>
    <property type="match status" value="1"/>
</dbReference>
<keyword evidence="3" id="KW-0883">Thioether bond</keyword>
<name>A0A9D4XYU4_PEA</name>
<feature type="domain" description="Tyrosinase copper-binding" evidence="11">
    <location>
        <begin position="356"/>
        <end position="367"/>
    </location>
</feature>
<feature type="binding site" evidence="7">
    <location>
        <position position="208"/>
    </location>
    <ligand>
        <name>Cu cation</name>
        <dbReference type="ChEBI" id="CHEBI:23378"/>
        <label>A</label>
    </ligand>
</feature>
<dbReference type="InterPro" id="IPR008922">
    <property type="entry name" value="Di-copper_centre_dom_sf"/>
</dbReference>
<dbReference type="GO" id="GO:0004097">
    <property type="term" value="F:catechol oxidase activity"/>
    <property type="evidence" value="ECO:0007669"/>
    <property type="project" value="InterPro"/>
</dbReference>
<evidence type="ECO:0000256" key="3">
    <source>
        <dbReference type="ARBA" id="ARBA00022784"/>
    </source>
</evidence>
<dbReference type="InterPro" id="IPR002227">
    <property type="entry name" value="Tyrosinase_Cu-bd"/>
</dbReference>
<feature type="domain" description="Tyrosinase copper-binding" evidence="10">
    <location>
        <begin position="199"/>
        <end position="216"/>
    </location>
</feature>
<keyword evidence="6 8" id="KW-1015">Disulfide bond</keyword>
<comment type="cofactor">
    <cofactor evidence="7">
        <name>Cu(2+)</name>
        <dbReference type="ChEBI" id="CHEBI:29036"/>
    </cofactor>
    <text evidence="7">Binds 2 copper ions per subunit.</text>
</comment>
<feature type="cross-link" description="2'-(S-cysteinyl)-histidine (Cys-His)" evidence="9">
    <location>
        <begin position="181"/>
        <end position="199"/>
    </location>
</feature>
<feature type="binding site" evidence="7">
    <location>
        <position position="199"/>
    </location>
    <ligand>
        <name>Cu cation</name>
        <dbReference type="ChEBI" id="CHEBI:23378"/>
        <label>A</label>
    </ligand>
</feature>
<evidence type="ECO:0000256" key="4">
    <source>
        <dbReference type="ARBA" id="ARBA00023002"/>
    </source>
</evidence>
<evidence type="ECO:0000256" key="8">
    <source>
        <dbReference type="PIRSR" id="PIRSR000290-2"/>
    </source>
</evidence>
<gene>
    <name evidence="12" type="ORF">KIW84_033736</name>
</gene>
<dbReference type="Gramene" id="Psat3g113960.1">
    <property type="protein sequence ID" value="Psat3g113960.1.cds"/>
    <property type="gene ID" value="Psat3g113960"/>
</dbReference>
<dbReference type="GO" id="GO:0046872">
    <property type="term" value="F:metal ion binding"/>
    <property type="evidence" value="ECO:0007669"/>
    <property type="project" value="UniProtKB-KW"/>
</dbReference>